<dbReference type="RefSeq" id="WP_037443189.1">
    <property type="nucleotide sequence ID" value="NZ_JNFF01000094.1"/>
</dbReference>
<evidence type="ECO:0000313" key="6">
    <source>
        <dbReference type="Proteomes" id="UP000028007"/>
    </source>
</evidence>
<name>A0A081PDX3_9SPHI</name>
<dbReference type="OrthoDB" id="5171393at2"/>
<evidence type="ECO:0000256" key="2">
    <source>
        <dbReference type="ARBA" id="ARBA00023315"/>
    </source>
</evidence>
<dbReference type="Pfam" id="PF08545">
    <property type="entry name" value="ACP_syn_III"/>
    <property type="match status" value="1"/>
</dbReference>
<dbReference type="AlphaFoldDB" id="A0A081PDX3"/>
<gene>
    <name evidence="5" type="ORF">N180_19360</name>
</gene>
<evidence type="ECO:0000259" key="3">
    <source>
        <dbReference type="Pfam" id="PF08541"/>
    </source>
</evidence>
<evidence type="ECO:0000259" key="4">
    <source>
        <dbReference type="Pfam" id="PF08545"/>
    </source>
</evidence>
<dbReference type="SUPFAM" id="SSF53901">
    <property type="entry name" value="Thiolase-like"/>
    <property type="match status" value="1"/>
</dbReference>
<evidence type="ECO:0000256" key="1">
    <source>
        <dbReference type="ARBA" id="ARBA00022679"/>
    </source>
</evidence>
<dbReference type="PANTHER" id="PTHR34069">
    <property type="entry name" value="3-OXOACYL-[ACYL-CARRIER-PROTEIN] SYNTHASE 3"/>
    <property type="match status" value="1"/>
</dbReference>
<dbReference type="PANTHER" id="PTHR34069:SF2">
    <property type="entry name" value="BETA-KETOACYL-[ACYL-CARRIER-PROTEIN] SYNTHASE III"/>
    <property type="match status" value="1"/>
</dbReference>
<evidence type="ECO:0000313" key="5">
    <source>
        <dbReference type="EMBL" id="KEQ28896.1"/>
    </source>
</evidence>
<accession>A0A081PDX3</accession>
<dbReference type="Proteomes" id="UP000028007">
    <property type="component" value="Unassembled WGS sequence"/>
</dbReference>
<protein>
    <submittedName>
        <fullName evidence="5">3-oxoacyl-ACP synthase</fullName>
    </submittedName>
</protein>
<dbReference type="Pfam" id="PF08541">
    <property type="entry name" value="ACP_syn_III_C"/>
    <property type="match status" value="1"/>
</dbReference>
<dbReference type="GO" id="GO:0006633">
    <property type="term" value="P:fatty acid biosynthetic process"/>
    <property type="evidence" value="ECO:0007669"/>
    <property type="project" value="InterPro"/>
</dbReference>
<dbReference type="eggNOG" id="COG0332">
    <property type="taxonomic scope" value="Bacteria"/>
</dbReference>
<dbReference type="InterPro" id="IPR016039">
    <property type="entry name" value="Thiolase-like"/>
</dbReference>
<dbReference type="CDD" id="cd00830">
    <property type="entry name" value="KAS_III"/>
    <property type="match status" value="1"/>
</dbReference>
<comment type="caution">
    <text evidence="5">The sequence shown here is derived from an EMBL/GenBank/DDBJ whole genome shotgun (WGS) entry which is preliminary data.</text>
</comment>
<reference evidence="5 6" key="1">
    <citation type="journal article" date="1992" name="Int. J. Syst. Bacteriol.">
        <title>Sphingobacterium antarcticus sp. nov. a Psychrotrophic Bacterium from the Soils of Schirmacher Oasis, Antarctica.</title>
        <authorList>
            <person name="Shivaji S."/>
            <person name="Ray M.K."/>
            <person name="Rao N.S."/>
            <person name="Saiserr L."/>
            <person name="Jagannadham M.V."/>
            <person name="Kumar G.S."/>
            <person name="Reddy G."/>
            <person name="Bhargava P.M."/>
        </authorList>
    </citation>
    <scope>NUCLEOTIDE SEQUENCE [LARGE SCALE GENOMIC DNA]</scope>
    <source>
        <strain evidence="5 6">4BY</strain>
    </source>
</reference>
<keyword evidence="2" id="KW-0012">Acyltransferase</keyword>
<feature type="domain" description="Beta-ketoacyl-[acyl-carrier-protein] synthase III C-terminal" evidence="3">
    <location>
        <begin position="261"/>
        <end position="359"/>
    </location>
</feature>
<keyword evidence="1" id="KW-0808">Transferase</keyword>
<sequence>MSNKEHLSTVITGTGSYIPEKIISGSHFLETSFYDNGVIIEKANAEIISKFSEITEINERRYADDHLLNSNIAAIAASRAINDAKIDQESLDGIICCHNFGDIKAGENRMDILPSLAAKVKQLLEINNPDCVAFDLIFGCPGWIQGVVQAHYMLQSGDAKKILVIGAETLSRIVDPHDRDSMIFADGAGAAILEAKQTERKTGIIAHKTQTYAVNYANLLYMGKSGNPDKTDGNMYLKMNGRKLYEFAVSHVPQVIKAAIDKAGIDILDIKTVFIHQANGKMDSAIMKRVFKLYNLDTIPENLVPMTISWLGNSSVATVPTLIDLVRHQQINGYEVKSGEYAIFASVGAGMHINAIIYQF</sequence>
<dbReference type="Gene3D" id="3.40.47.10">
    <property type="match status" value="2"/>
</dbReference>
<proteinExistence type="predicted"/>
<dbReference type="GO" id="GO:0004315">
    <property type="term" value="F:3-oxoacyl-[acyl-carrier-protein] synthase activity"/>
    <property type="evidence" value="ECO:0007669"/>
    <property type="project" value="InterPro"/>
</dbReference>
<dbReference type="InterPro" id="IPR013751">
    <property type="entry name" value="ACP_syn_III_N"/>
</dbReference>
<dbReference type="InterPro" id="IPR013747">
    <property type="entry name" value="ACP_syn_III_C"/>
</dbReference>
<organism evidence="5 6">
    <name type="scientific">Pedobacter antarcticus 4BY</name>
    <dbReference type="NCBI Taxonomy" id="1358423"/>
    <lineage>
        <taxon>Bacteria</taxon>
        <taxon>Pseudomonadati</taxon>
        <taxon>Bacteroidota</taxon>
        <taxon>Sphingobacteriia</taxon>
        <taxon>Sphingobacteriales</taxon>
        <taxon>Sphingobacteriaceae</taxon>
        <taxon>Pedobacter</taxon>
    </lineage>
</organism>
<dbReference type="EMBL" id="JNFF01000094">
    <property type="protein sequence ID" value="KEQ28896.1"/>
    <property type="molecule type" value="Genomic_DNA"/>
</dbReference>
<dbReference type="GO" id="GO:0044550">
    <property type="term" value="P:secondary metabolite biosynthetic process"/>
    <property type="evidence" value="ECO:0007669"/>
    <property type="project" value="TreeGrafter"/>
</dbReference>
<feature type="domain" description="Beta-ketoacyl-[acyl-carrier-protein] synthase III N-terminal" evidence="4">
    <location>
        <begin position="134"/>
        <end position="211"/>
    </location>
</feature>
<keyword evidence="6" id="KW-1185">Reference proteome</keyword>